<evidence type="ECO:0000256" key="4">
    <source>
        <dbReference type="ARBA" id="ARBA00022448"/>
    </source>
</evidence>
<dbReference type="Proteomes" id="UP000316726">
    <property type="component" value="Chromosome 4"/>
</dbReference>
<comment type="similarity">
    <text evidence="3">Belongs to the exportin family.</text>
</comment>
<evidence type="ECO:0000313" key="9">
    <source>
        <dbReference type="Proteomes" id="UP000316726"/>
    </source>
</evidence>
<keyword evidence="9" id="KW-1185">Reference proteome</keyword>
<keyword evidence="6" id="KW-0653">Protein transport</keyword>
<dbReference type="PANTHER" id="PTHR21452:SF4">
    <property type="entry name" value="EXPORTIN-6"/>
    <property type="match status" value="1"/>
</dbReference>
<dbReference type="PANTHER" id="PTHR21452">
    <property type="entry name" value="EXPORTIN-6"/>
    <property type="match status" value="1"/>
</dbReference>
<comment type="subcellular location">
    <subcellularLocation>
        <location evidence="2">Cytoplasm</location>
    </subcellularLocation>
    <subcellularLocation>
        <location evidence="1">Nucleus</location>
    </subcellularLocation>
</comment>
<reference evidence="8 9" key="1">
    <citation type="submission" date="2018-07" db="EMBL/GenBank/DDBJ databases">
        <title>The complete nuclear genome of the prasinophyte Chloropicon primus (CCMP1205).</title>
        <authorList>
            <person name="Pombert J.-F."/>
            <person name="Otis C."/>
            <person name="Turmel M."/>
            <person name="Lemieux C."/>
        </authorList>
    </citation>
    <scope>NUCLEOTIDE SEQUENCE [LARGE SCALE GENOMIC DNA]</scope>
    <source>
        <strain evidence="8 9">CCMP1205</strain>
    </source>
</reference>
<protein>
    <recommendedName>
        <fullName evidence="10">Exportin-1/Importin-beta-like domain-containing protein</fullName>
    </recommendedName>
</protein>
<dbReference type="Gene3D" id="1.25.10.10">
    <property type="entry name" value="Leucine-rich Repeat Variant"/>
    <property type="match status" value="1"/>
</dbReference>
<dbReference type="STRING" id="1764295.A0A5B8MMW6"/>
<evidence type="ECO:0000313" key="8">
    <source>
        <dbReference type="EMBL" id="QDZ20955.1"/>
    </source>
</evidence>
<dbReference type="GO" id="GO:0005737">
    <property type="term" value="C:cytoplasm"/>
    <property type="evidence" value="ECO:0007669"/>
    <property type="project" value="UniProtKB-SubCell"/>
</dbReference>
<dbReference type="AlphaFoldDB" id="A0A5B8MMW6"/>
<evidence type="ECO:0008006" key="10">
    <source>
        <dbReference type="Google" id="ProtNLM"/>
    </source>
</evidence>
<dbReference type="GO" id="GO:0005634">
    <property type="term" value="C:nucleus"/>
    <property type="evidence" value="ECO:0007669"/>
    <property type="project" value="UniProtKB-SubCell"/>
</dbReference>
<evidence type="ECO:0000256" key="7">
    <source>
        <dbReference type="ARBA" id="ARBA00023242"/>
    </source>
</evidence>
<evidence type="ECO:0000256" key="2">
    <source>
        <dbReference type="ARBA" id="ARBA00004496"/>
    </source>
</evidence>
<dbReference type="GO" id="GO:0005049">
    <property type="term" value="F:nuclear export signal receptor activity"/>
    <property type="evidence" value="ECO:0007669"/>
    <property type="project" value="InterPro"/>
</dbReference>
<sequence>MAEGGLRERLRVVTEAALSQGTTQEAMKVADSLVKECAGRDDAVLLASNWVEYGAQAGDFYLLWAAGAILETVSRSSKLWLRADAKVRNYSCTTLLKACSTCVVLQTNPWISAKIQNALGNQVIHEWPDNFPEFGPTVNQGFGDLSPCVIQLSTVVLNRAAEIAVGRNSTQSFRKFGSISMSNREKLQAGLREIVPFLFQAASAALQRMGDALRDDHSQQKEMACKAVLGAISECVKIAEENAIKLQVETAMIQTIFGYAKTFANQQSLALECIAEITSQSSISVDDDTYFKFIMQELIEFFVHCKQKGDEGLAKILMNIACILISKHITRLETSPNLGQTLVQLLTEIFQISFEINNHAILLHSLDVWEIILEHVESERDASYRSQNPLSQMYKSCNLSVANAILRRLFLHTQEGQAMLSKVDDTPGSALESLSEIQLQEHAQGRDISDFSELDHFHSRCEEIFGLLLDIYPDTLLQVCIQCFQELNTTYGSLINESGNVFKCGEGLATASHDISTCLRIVTRCAPKFNTIDKGVAESVYYFVVSIANHILGVYDTAARFNFPQPELEKVGKYADLNGKLAYNCLSMFTMWIRFLTASGAGSNVEGIVHTYLDTSVKAFEMSGTNKTLSSNMLISAAGALSSFSMVVQPSLQQMQALQSFQKLLGLLHMILTTAPQRAASSIWVFLADSLLKRMDPKQKELEHLAQIDQEFTRLVSMPAEILVRAATSGIDPVSLGPTQSAAHSLTALVRSFGGKTHSARMLLSKAMSPVLPSCMALIKAIAQNPSSTEHTGKMAQNIINLLIACFDVISKEMGDDFISTTVKEFIEMYSNPYAMKSLSVDTGASLMELLTLLARRPGSKFKVLSMQTIEWSLGIWPNLGGGGGVTHTDVLQLLCRVLRYQWRSCTDAHVQGVLTLMVHCFQNQDPSSMERFILDEIVKLDDQTKFFSSSGFGLNKDKALALACSLLSLVEVRLDMQEVLLAVLYRMPKEVLQMAVQQKTTNPNLLQAFFAKFANSTSCADFGSSLLSLMNDASFLASLS</sequence>
<proteinExistence type="inferred from homology"/>
<dbReference type="EMBL" id="CP031037">
    <property type="protein sequence ID" value="QDZ20955.1"/>
    <property type="molecule type" value="Genomic_DNA"/>
</dbReference>
<evidence type="ECO:0000256" key="6">
    <source>
        <dbReference type="ARBA" id="ARBA00022927"/>
    </source>
</evidence>
<evidence type="ECO:0000256" key="5">
    <source>
        <dbReference type="ARBA" id="ARBA00022490"/>
    </source>
</evidence>
<dbReference type="InterPro" id="IPR011989">
    <property type="entry name" value="ARM-like"/>
</dbReference>
<evidence type="ECO:0000256" key="1">
    <source>
        <dbReference type="ARBA" id="ARBA00004123"/>
    </source>
</evidence>
<gene>
    <name evidence="8" type="ORF">A3770_04p34730</name>
</gene>
<dbReference type="InterPro" id="IPR040016">
    <property type="entry name" value="XPO6"/>
</dbReference>
<keyword evidence="7" id="KW-0539">Nucleus</keyword>
<accession>A0A5B8MMW6</accession>
<dbReference type="GO" id="GO:0006611">
    <property type="term" value="P:protein export from nucleus"/>
    <property type="evidence" value="ECO:0007669"/>
    <property type="project" value="InterPro"/>
</dbReference>
<evidence type="ECO:0000256" key="3">
    <source>
        <dbReference type="ARBA" id="ARBA00009466"/>
    </source>
</evidence>
<dbReference type="InterPro" id="IPR016024">
    <property type="entry name" value="ARM-type_fold"/>
</dbReference>
<name>A0A5B8MMW6_9CHLO</name>
<keyword evidence="5" id="KW-0963">Cytoplasm</keyword>
<organism evidence="8 9">
    <name type="scientific">Chloropicon primus</name>
    <dbReference type="NCBI Taxonomy" id="1764295"/>
    <lineage>
        <taxon>Eukaryota</taxon>
        <taxon>Viridiplantae</taxon>
        <taxon>Chlorophyta</taxon>
        <taxon>Chloropicophyceae</taxon>
        <taxon>Chloropicales</taxon>
        <taxon>Chloropicaceae</taxon>
        <taxon>Chloropicon</taxon>
    </lineage>
</organism>
<keyword evidence="4" id="KW-0813">Transport</keyword>
<dbReference type="SUPFAM" id="SSF48371">
    <property type="entry name" value="ARM repeat"/>
    <property type="match status" value="1"/>
</dbReference>